<name>A0ABX9EDS4_9PSEU</name>
<keyword evidence="2" id="KW-1185">Reference proteome</keyword>
<evidence type="ECO:0000313" key="1">
    <source>
        <dbReference type="EMBL" id="RAS66902.1"/>
    </source>
</evidence>
<evidence type="ECO:0000313" key="2">
    <source>
        <dbReference type="Proteomes" id="UP000248714"/>
    </source>
</evidence>
<protein>
    <recommendedName>
        <fullName evidence="3">Terpene synthase</fullName>
    </recommendedName>
</protein>
<dbReference type="Pfam" id="PF19086">
    <property type="entry name" value="Terpene_syn_C_2"/>
    <property type="match status" value="1"/>
</dbReference>
<accession>A0ABX9EDS4</accession>
<dbReference type="SUPFAM" id="SSF48576">
    <property type="entry name" value="Terpenoid synthases"/>
    <property type="match status" value="1"/>
</dbReference>
<evidence type="ECO:0008006" key="3">
    <source>
        <dbReference type="Google" id="ProtNLM"/>
    </source>
</evidence>
<dbReference type="EMBL" id="QLTT01000003">
    <property type="protein sequence ID" value="RAS66902.1"/>
    <property type="molecule type" value="Genomic_DNA"/>
</dbReference>
<proteinExistence type="predicted"/>
<gene>
    <name evidence="1" type="ORF">C8D87_103241</name>
</gene>
<comment type="caution">
    <text evidence="1">The sequence shown here is derived from an EMBL/GenBank/DDBJ whole genome shotgun (WGS) entry which is preliminary data.</text>
</comment>
<dbReference type="Proteomes" id="UP000248714">
    <property type="component" value="Unassembled WGS sequence"/>
</dbReference>
<reference evidence="1 2" key="1">
    <citation type="submission" date="2018-06" db="EMBL/GenBank/DDBJ databases">
        <title>Genomic Encyclopedia of Type Strains, Phase IV (KMG-IV): sequencing the most valuable type-strain genomes for metagenomic binning, comparative biology and taxonomic classification.</title>
        <authorList>
            <person name="Goeker M."/>
        </authorList>
    </citation>
    <scope>NUCLEOTIDE SEQUENCE [LARGE SCALE GENOMIC DNA]</scope>
    <source>
        <strain evidence="1 2">DSM 45479</strain>
    </source>
</reference>
<dbReference type="InterPro" id="IPR008949">
    <property type="entry name" value="Isoprenoid_synthase_dom_sf"/>
</dbReference>
<dbReference type="Gene3D" id="1.10.600.10">
    <property type="entry name" value="Farnesyl Diphosphate Synthase"/>
    <property type="match status" value="1"/>
</dbReference>
<sequence>MTLIDAVGGYELPVPLYYDPRVRQLLTAAGTASVLVNDLVSVEKGAADEKPVCNTVLQIAADRECSIAEATARTVELHNQLVRDFEAGHRALLAVPSVELHRFLKGTKAWMGGGFEWHTTHPRYK</sequence>
<organism evidence="1 2">
    <name type="scientific">Lentzea atacamensis</name>
    <dbReference type="NCBI Taxonomy" id="531938"/>
    <lineage>
        <taxon>Bacteria</taxon>
        <taxon>Bacillati</taxon>
        <taxon>Actinomycetota</taxon>
        <taxon>Actinomycetes</taxon>
        <taxon>Pseudonocardiales</taxon>
        <taxon>Pseudonocardiaceae</taxon>
        <taxon>Lentzea</taxon>
    </lineage>
</organism>